<sequence length="755" mass="85322">MSDAKKWLGQIRLARCPRAMDPFATVTGVGYAELNLFVVPQDASSCISPEESNHEVERYWDEPLSTIAVFHDSCWNMLLDYVSLKTTIVYEKNDIAQCLYDIVYDLPSSEDCSVIIGQQVRQRSGRGNSVLPARYKYAEANPDILPITHAKATKPFETDTRPLPFDADANSFSKLPLEIMHHLVSFMDSPTLCNFRLSSKVIASLAHTDNLPQAFWASRFAADHEMGFFPLNWESSDGPKDWRRLYFYLRDNLKNRSRTGHMRSRRRIWSCIKRLRFLIKMMIQHTPDFQDNGSLLKDIDVQGLHITDMIKGLTTLNPLRKKGSQFLVIDPKQAKTDGLRMSISTITLQSVSYICGLRISTGDDKFTGDEISRVGFVLPSTETHLCISKSARLVAIRVAVSIGGIIGIELEEEDAMGQVMWQSMGQLRDLPDFSGIVTLKPKNESQISGLILGFDSYKAISIQLVERANHWGQKSSPRLKSWVWHSVEPSSHTLIMPPDMERVFINDQPTVAFNMDFGGPDGTWLPLLVHISVLTFEQTDGLRGFAFYYKDGSCKRYLFQTKRRYLANRRLNVCERGLPLNGPGGERISKRYLFQTKRRYLANRRLNVCERGLPLNGPGGERIIAVMLENWGNQFQLKIMTNLRRVSQTRLVDGEREDIMQDSTHNQLTQSIGVPDGQTIIKILTSVQLFLGNGKIETLGINCTQIQGHLSTATPLLKVVGRKEGLLARSSLQLKAISLIFLGLSLFLVILKLSK</sequence>
<accession>A0A1B8AUX1</accession>
<dbReference type="InterPro" id="IPR001810">
    <property type="entry name" value="F-box_dom"/>
</dbReference>
<gene>
    <name evidence="3" type="ORF">FPOA_04701</name>
</gene>
<keyword evidence="1" id="KW-0472">Membrane</keyword>
<feature type="domain" description="F-box" evidence="2">
    <location>
        <begin position="169"/>
        <end position="219"/>
    </location>
</feature>
<dbReference type="PROSITE" id="PS50181">
    <property type="entry name" value="FBOX"/>
    <property type="match status" value="1"/>
</dbReference>
<name>A0A1B8AUX1_FUSPO</name>
<dbReference type="Gene3D" id="1.20.1280.50">
    <property type="match status" value="1"/>
</dbReference>
<dbReference type="InterPro" id="IPR036047">
    <property type="entry name" value="F-box-like_dom_sf"/>
</dbReference>
<evidence type="ECO:0000256" key="1">
    <source>
        <dbReference type="SAM" id="Phobius"/>
    </source>
</evidence>
<dbReference type="Pfam" id="PF24539">
    <property type="entry name" value="DUF7600"/>
    <property type="match status" value="1"/>
</dbReference>
<dbReference type="Pfam" id="PF00646">
    <property type="entry name" value="F-box"/>
    <property type="match status" value="1"/>
</dbReference>
<dbReference type="Proteomes" id="UP000091967">
    <property type="component" value="Unassembled WGS sequence"/>
</dbReference>
<protein>
    <recommendedName>
        <fullName evidence="2">F-box domain-containing protein</fullName>
    </recommendedName>
</protein>
<evidence type="ECO:0000313" key="3">
    <source>
        <dbReference type="EMBL" id="OBS24154.1"/>
    </source>
</evidence>
<dbReference type="EMBL" id="LYXU01000002">
    <property type="protein sequence ID" value="OBS24154.1"/>
    <property type="molecule type" value="Genomic_DNA"/>
</dbReference>
<keyword evidence="4" id="KW-1185">Reference proteome</keyword>
<keyword evidence="1" id="KW-0812">Transmembrane</keyword>
<evidence type="ECO:0000259" key="2">
    <source>
        <dbReference type="PROSITE" id="PS50181"/>
    </source>
</evidence>
<keyword evidence="1" id="KW-1133">Transmembrane helix</keyword>
<feature type="transmembrane region" description="Helical" evidence="1">
    <location>
        <begin position="732"/>
        <end position="751"/>
    </location>
</feature>
<comment type="caution">
    <text evidence="3">The sequence shown here is derived from an EMBL/GenBank/DDBJ whole genome shotgun (WGS) entry which is preliminary data.</text>
</comment>
<dbReference type="OMA" id="PLAWINF"/>
<proteinExistence type="predicted"/>
<dbReference type="AlphaFoldDB" id="A0A1B8AUX1"/>
<dbReference type="SUPFAM" id="SSF81383">
    <property type="entry name" value="F-box domain"/>
    <property type="match status" value="1"/>
</dbReference>
<dbReference type="InterPro" id="IPR056021">
    <property type="entry name" value="DUF7600"/>
</dbReference>
<dbReference type="STRING" id="36050.A0A1B8AUX1"/>
<evidence type="ECO:0000313" key="4">
    <source>
        <dbReference type="Proteomes" id="UP000091967"/>
    </source>
</evidence>
<organism evidence="3 4">
    <name type="scientific">Fusarium poae</name>
    <dbReference type="NCBI Taxonomy" id="36050"/>
    <lineage>
        <taxon>Eukaryota</taxon>
        <taxon>Fungi</taxon>
        <taxon>Dikarya</taxon>
        <taxon>Ascomycota</taxon>
        <taxon>Pezizomycotina</taxon>
        <taxon>Sordariomycetes</taxon>
        <taxon>Hypocreomycetidae</taxon>
        <taxon>Hypocreales</taxon>
        <taxon>Nectriaceae</taxon>
        <taxon>Fusarium</taxon>
    </lineage>
</organism>
<reference evidence="3 4" key="1">
    <citation type="submission" date="2016-06" db="EMBL/GenBank/DDBJ databases">
        <title>Living apart together: crosstalk between the core and supernumerary genomes in a fungal plant pathogen.</title>
        <authorList>
            <person name="Vanheule A."/>
            <person name="Audenaert K."/>
            <person name="Warris S."/>
            <person name="Van De Geest H."/>
            <person name="Schijlen E."/>
            <person name="Hofte M."/>
            <person name="De Saeger S."/>
            <person name="Haesaert G."/>
            <person name="Waalwijk C."/>
            <person name="Van Der Lee T."/>
        </authorList>
    </citation>
    <scope>NUCLEOTIDE SEQUENCE [LARGE SCALE GENOMIC DNA]</scope>
    <source>
        <strain evidence="3 4">2516</strain>
    </source>
</reference>